<evidence type="ECO:0000313" key="3">
    <source>
        <dbReference type="Proteomes" id="UP000593765"/>
    </source>
</evidence>
<accession>A0A7M2WYF2</accession>
<dbReference type="InterPro" id="IPR007328">
    <property type="entry name" value="Mfp-3"/>
</dbReference>
<feature type="compositionally biased region" description="Basic and acidic residues" evidence="1">
    <location>
        <begin position="1"/>
        <end position="24"/>
    </location>
</feature>
<evidence type="ECO:0000313" key="2">
    <source>
        <dbReference type="EMBL" id="QOV89550.1"/>
    </source>
</evidence>
<organism evidence="2 3">
    <name type="scientific">Humisphaera borealis</name>
    <dbReference type="NCBI Taxonomy" id="2807512"/>
    <lineage>
        <taxon>Bacteria</taxon>
        <taxon>Pseudomonadati</taxon>
        <taxon>Planctomycetota</taxon>
        <taxon>Phycisphaerae</taxon>
        <taxon>Tepidisphaerales</taxon>
        <taxon>Tepidisphaeraceae</taxon>
        <taxon>Humisphaera</taxon>
    </lineage>
</organism>
<protein>
    <submittedName>
        <fullName evidence="2">Uncharacterized protein</fullName>
    </submittedName>
</protein>
<feature type="compositionally biased region" description="Basic residues" evidence="1">
    <location>
        <begin position="65"/>
        <end position="74"/>
    </location>
</feature>
<name>A0A7M2WYF2_9BACT</name>
<keyword evidence="3" id="KW-1185">Reference proteome</keyword>
<sequence>MRQIELDGHFAKPGEGLFRDDGGDRNQASVKDLHRLLTLGRAFAVQESVVDANGPAFELPNGMRGRQRRNRFGRRIGGNRGRRGQQRGGKGRNDPSRNGHNSLRSVRAFGQIVAVEG</sequence>
<dbReference type="EMBL" id="CP063458">
    <property type="protein sequence ID" value="QOV89550.1"/>
    <property type="molecule type" value="Genomic_DNA"/>
</dbReference>
<dbReference type="AlphaFoldDB" id="A0A7M2WYF2"/>
<proteinExistence type="predicted"/>
<evidence type="ECO:0000256" key="1">
    <source>
        <dbReference type="SAM" id="MobiDB-lite"/>
    </source>
</evidence>
<reference evidence="2 3" key="1">
    <citation type="submission" date="2020-10" db="EMBL/GenBank/DDBJ databases">
        <title>Wide distribution of Phycisphaera-like planctomycetes from WD2101 soil group in peatlands and genome analysis of the first cultivated representative.</title>
        <authorList>
            <person name="Dedysh S.N."/>
            <person name="Beletsky A.V."/>
            <person name="Ivanova A."/>
            <person name="Kulichevskaya I.S."/>
            <person name="Suzina N.E."/>
            <person name="Philippov D.A."/>
            <person name="Rakitin A.L."/>
            <person name="Mardanov A.V."/>
            <person name="Ravin N.V."/>
        </authorList>
    </citation>
    <scope>NUCLEOTIDE SEQUENCE [LARGE SCALE GENOMIC DNA]</scope>
    <source>
        <strain evidence="2 3">M1803</strain>
    </source>
</reference>
<dbReference type="Pfam" id="PF04202">
    <property type="entry name" value="Mfp-3"/>
    <property type="match status" value="1"/>
</dbReference>
<feature type="region of interest" description="Disordered" evidence="1">
    <location>
        <begin position="54"/>
        <end position="109"/>
    </location>
</feature>
<dbReference type="KEGG" id="hbs:IPV69_25720"/>
<gene>
    <name evidence="2" type="ORF">IPV69_25720</name>
</gene>
<feature type="region of interest" description="Disordered" evidence="1">
    <location>
        <begin position="1"/>
        <end position="26"/>
    </location>
</feature>
<dbReference type="Proteomes" id="UP000593765">
    <property type="component" value="Chromosome"/>
</dbReference>